<dbReference type="OrthoDB" id="7042322at2759"/>
<dbReference type="EMBL" id="MU003694">
    <property type="protein sequence ID" value="KAF2814648.1"/>
    <property type="molecule type" value="Genomic_DNA"/>
</dbReference>
<dbReference type="GO" id="GO:0030170">
    <property type="term" value="F:pyridoxal phosphate binding"/>
    <property type="evidence" value="ECO:0007669"/>
    <property type="project" value="InterPro"/>
</dbReference>
<dbReference type="PANTHER" id="PTHR43510">
    <property type="entry name" value="AMINOTRANSFERASE FUNCTION, HYPOTHETICAL (EUROFUNG)"/>
    <property type="match status" value="1"/>
</dbReference>
<dbReference type="GeneID" id="54468496"/>
<dbReference type="GO" id="GO:0016740">
    <property type="term" value="F:transferase activity"/>
    <property type="evidence" value="ECO:0007669"/>
    <property type="project" value="UniProtKB-KW"/>
</dbReference>
<evidence type="ECO:0000313" key="4">
    <source>
        <dbReference type="EMBL" id="KAF2814648.1"/>
    </source>
</evidence>
<dbReference type="Proteomes" id="UP000504636">
    <property type="component" value="Unplaced"/>
</dbReference>
<evidence type="ECO:0000256" key="1">
    <source>
        <dbReference type="ARBA" id="ARBA00007441"/>
    </source>
</evidence>
<dbReference type="Gene3D" id="3.40.640.10">
    <property type="entry name" value="Type I PLP-dependent aspartate aminotransferase-like (Major domain)"/>
    <property type="match status" value="1"/>
</dbReference>
<evidence type="ECO:0000259" key="3">
    <source>
        <dbReference type="Pfam" id="PF00155"/>
    </source>
</evidence>
<reference evidence="4 6" key="1">
    <citation type="journal article" date="2020" name="Stud. Mycol.">
        <title>101 Dothideomycetes genomes: a test case for predicting lifestyles and emergence of pathogens.</title>
        <authorList>
            <person name="Haridas S."/>
            <person name="Albert R."/>
            <person name="Binder M."/>
            <person name="Bloem J."/>
            <person name="Labutti K."/>
            <person name="Salamov A."/>
            <person name="Andreopoulos B."/>
            <person name="Baker S."/>
            <person name="Barry K."/>
            <person name="Bills G."/>
            <person name="Bluhm B."/>
            <person name="Cannon C."/>
            <person name="Castanera R."/>
            <person name="Culley D."/>
            <person name="Daum C."/>
            <person name="Ezra D."/>
            <person name="Gonzalez J."/>
            <person name="Henrissat B."/>
            <person name="Kuo A."/>
            <person name="Liang C."/>
            <person name="Lipzen A."/>
            <person name="Lutzoni F."/>
            <person name="Magnuson J."/>
            <person name="Mondo S."/>
            <person name="Nolan M."/>
            <person name="Ohm R."/>
            <person name="Pangilinan J."/>
            <person name="Park H.-J."/>
            <person name="Ramirez L."/>
            <person name="Alfaro M."/>
            <person name="Sun H."/>
            <person name="Tritt A."/>
            <person name="Yoshinaga Y."/>
            <person name="Zwiers L.-H."/>
            <person name="Turgeon B."/>
            <person name="Goodwin S."/>
            <person name="Spatafora J."/>
            <person name="Crous P."/>
            <person name="Grigoriev I."/>
        </authorList>
    </citation>
    <scope>NUCLEOTIDE SEQUENCE</scope>
    <source>
        <strain evidence="4 6">CBS 304.34</strain>
    </source>
</reference>
<dbReference type="Pfam" id="PF00155">
    <property type="entry name" value="Aminotran_1_2"/>
    <property type="match status" value="1"/>
</dbReference>
<evidence type="ECO:0000313" key="5">
    <source>
        <dbReference type="Proteomes" id="UP000504636"/>
    </source>
</evidence>
<feature type="domain" description="Aminotransferase class I/classII large" evidence="3">
    <location>
        <begin position="55"/>
        <end position="386"/>
    </location>
</feature>
<accession>A0A6A6Z1H0</accession>
<name>A0A6A6Z1H0_9PEZI</name>
<dbReference type="SUPFAM" id="SSF53383">
    <property type="entry name" value="PLP-dependent transferases"/>
    <property type="match status" value="1"/>
</dbReference>
<keyword evidence="4 6" id="KW-0808">Transferase</keyword>
<reference evidence="6" key="2">
    <citation type="submission" date="2020-04" db="EMBL/GenBank/DDBJ databases">
        <authorList>
            <consortium name="NCBI Genome Project"/>
        </authorList>
    </citation>
    <scope>NUCLEOTIDE SEQUENCE</scope>
    <source>
        <strain evidence="6">CBS 304.34</strain>
    </source>
</reference>
<sequence>MVQLEPFAVELWMDKYETEAKYQLAETCCASISIDDLKTFSDDKSAEVLQLARKLTYGSIRGSDALRSNLARLYSSRGGSPLSPENILTTPGAIAANYLYFYSLIGPGDHVICHYPTYQALYSVPASLGAEVDLWHARPEKAWIPDIEELKALIKPNTKLIVINNPNNPTGAVLKKSLLKKIIEVAAKDDMMILSDEVYRPIFHSITPVESEFPPSMLNMGYSKVTVTGSMSKAYALAGIRVGWMASRDQNIIEKVAHARHYTTISVSQVDEQVAAFALDANTVHNLLARNIQLAKKNLELLEKFVNKHDDLCQWVKPLAGTTAFVKFHKDGSPDSPIDAVEFCKQLLEKTGVMFVPGDESFGKEFLGYVRIGYVNDTEVVEEGLQKVRQFIKKEFDNLPLSAQKST</sequence>
<dbReference type="InterPro" id="IPR004838">
    <property type="entry name" value="NHTrfase_class1_PyrdxlP-BS"/>
</dbReference>
<evidence type="ECO:0000313" key="6">
    <source>
        <dbReference type="RefSeq" id="XP_033581612.1"/>
    </source>
</evidence>
<dbReference type="InterPro" id="IPR015421">
    <property type="entry name" value="PyrdxlP-dep_Trfase_major"/>
</dbReference>
<dbReference type="InterPro" id="IPR015424">
    <property type="entry name" value="PyrdxlP-dep_Trfase"/>
</dbReference>
<reference evidence="6" key="3">
    <citation type="submission" date="2025-04" db="UniProtKB">
        <authorList>
            <consortium name="RefSeq"/>
        </authorList>
    </citation>
    <scope>IDENTIFICATION</scope>
    <source>
        <strain evidence="6">CBS 304.34</strain>
    </source>
</reference>
<dbReference type="AlphaFoldDB" id="A0A6A6Z1H0"/>
<gene>
    <name evidence="4 6" type="ORF">BDZ99DRAFT_566605</name>
</gene>
<keyword evidence="5" id="KW-1185">Reference proteome</keyword>
<proteinExistence type="inferred from homology"/>
<dbReference type="InterPro" id="IPR004839">
    <property type="entry name" value="Aminotransferase_I/II_large"/>
</dbReference>
<evidence type="ECO:0000256" key="2">
    <source>
        <dbReference type="ARBA" id="ARBA00022898"/>
    </source>
</evidence>
<comment type="similarity">
    <text evidence="1">Belongs to the class-I pyridoxal-phosphate-dependent aminotransferase family.</text>
</comment>
<dbReference type="Gene3D" id="3.90.1150.10">
    <property type="entry name" value="Aspartate Aminotransferase, domain 1"/>
    <property type="match status" value="1"/>
</dbReference>
<protein>
    <submittedName>
        <fullName evidence="4 6">PLP-dependent transferase</fullName>
    </submittedName>
</protein>
<dbReference type="PANTHER" id="PTHR43510:SF1">
    <property type="entry name" value="AMINOTRANSFERASE FUNCTION, HYPOTHETICAL (EUROFUNG)"/>
    <property type="match status" value="1"/>
</dbReference>
<dbReference type="PROSITE" id="PS00105">
    <property type="entry name" value="AA_TRANSFER_CLASS_1"/>
    <property type="match status" value="1"/>
</dbReference>
<dbReference type="InterPro" id="IPR015422">
    <property type="entry name" value="PyrdxlP-dep_Trfase_small"/>
</dbReference>
<keyword evidence="2" id="KW-0663">Pyridoxal phosphate</keyword>
<organism evidence="4">
    <name type="scientific">Mytilinidion resinicola</name>
    <dbReference type="NCBI Taxonomy" id="574789"/>
    <lineage>
        <taxon>Eukaryota</taxon>
        <taxon>Fungi</taxon>
        <taxon>Dikarya</taxon>
        <taxon>Ascomycota</taxon>
        <taxon>Pezizomycotina</taxon>
        <taxon>Dothideomycetes</taxon>
        <taxon>Pleosporomycetidae</taxon>
        <taxon>Mytilinidiales</taxon>
        <taxon>Mytilinidiaceae</taxon>
        <taxon>Mytilinidion</taxon>
    </lineage>
</organism>
<dbReference type="RefSeq" id="XP_033581612.1">
    <property type="nucleotide sequence ID" value="XM_033727603.1"/>
</dbReference>
<dbReference type="CDD" id="cd00609">
    <property type="entry name" value="AAT_like"/>
    <property type="match status" value="1"/>
</dbReference>